<evidence type="ECO:0000256" key="1">
    <source>
        <dbReference type="ARBA" id="ARBA00001974"/>
    </source>
</evidence>
<evidence type="ECO:0000313" key="7">
    <source>
        <dbReference type="EMBL" id="KAF5667140.1"/>
    </source>
</evidence>
<keyword evidence="5" id="KW-0503">Monooxygenase</keyword>
<dbReference type="GO" id="GO:0004497">
    <property type="term" value="F:monooxygenase activity"/>
    <property type="evidence" value="ECO:0007669"/>
    <property type="project" value="UniProtKB-KW"/>
</dbReference>
<dbReference type="InterPro" id="IPR036188">
    <property type="entry name" value="FAD/NAD-bd_sf"/>
</dbReference>
<dbReference type="GO" id="GO:0071949">
    <property type="term" value="F:FAD binding"/>
    <property type="evidence" value="ECO:0007669"/>
    <property type="project" value="InterPro"/>
</dbReference>
<dbReference type="Pfam" id="PF01494">
    <property type="entry name" value="FAD_binding_3"/>
    <property type="match status" value="1"/>
</dbReference>
<comment type="cofactor">
    <cofactor evidence="1">
        <name>FAD</name>
        <dbReference type="ChEBI" id="CHEBI:57692"/>
    </cofactor>
</comment>
<dbReference type="PANTHER" id="PTHR47178:SF6">
    <property type="entry name" value="FAD-BINDING DOMAIN-CONTAINING PROTEIN"/>
    <property type="match status" value="1"/>
</dbReference>
<organism evidence="7 8">
    <name type="scientific">Fusarium heterosporum</name>
    <dbReference type="NCBI Taxonomy" id="42747"/>
    <lineage>
        <taxon>Eukaryota</taxon>
        <taxon>Fungi</taxon>
        <taxon>Dikarya</taxon>
        <taxon>Ascomycota</taxon>
        <taxon>Pezizomycotina</taxon>
        <taxon>Sordariomycetes</taxon>
        <taxon>Hypocreomycetidae</taxon>
        <taxon>Hypocreales</taxon>
        <taxon>Nectriaceae</taxon>
        <taxon>Fusarium</taxon>
        <taxon>Fusarium heterosporum species complex</taxon>
    </lineage>
</organism>
<accession>A0A8H5TDB0</accession>
<evidence type="ECO:0000256" key="4">
    <source>
        <dbReference type="ARBA" id="ARBA00023002"/>
    </source>
</evidence>
<dbReference type="InterPro" id="IPR002938">
    <property type="entry name" value="FAD-bd"/>
</dbReference>
<keyword evidence="3" id="KW-0274">FAD</keyword>
<evidence type="ECO:0000256" key="2">
    <source>
        <dbReference type="ARBA" id="ARBA00022630"/>
    </source>
</evidence>
<keyword evidence="8" id="KW-1185">Reference proteome</keyword>
<dbReference type="PRINTS" id="PR00420">
    <property type="entry name" value="RNGMNOXGNASE"/>
</dbReference>
<dbReference type="SUPFAM" id="SSF51905">
    <property type="entry name" value="FAD/NAD(P)-binding domain"/>
    <property type="match status" value="1"/>
</dbReference>
<dbReference type="Proteomes" id="UP000567885">
    <property type="component" value="Unassembled WGS sequence"/>
</dbReference>
<dbReference type="Gene3D" id="3.50.50.60">
    <property type="entry name" value="FAD/NAD(P)-binding domain"/>
    <property type="match status" value="1"/>
</dbReference>
<gene>
    <name evidence="7" type="ORF">FHETE_5843</name>
</gene>
<feature type="domain" description="FAD-binding" evidence="6">
    <location>
        <begin position="125"/>
        <end position="366"/>
    </location>
</feature>
<comment type="caution">
    <text evidence="7">The sequence shown here is derived from an EMBL/GenBank/DDBJ whole genome shotgun (WGS) entry which is preliminary data.</text>
</comment>
<dbReference type="AlphaFoldDB" id="A0A8H5TDB0"/>
<evidence type="ECO:0000256" key="5">
    <source>
        <dbReference type="ARBA" id="ARBA00023033"/>
    </source>
</evidence>
<dbReference type="PANTHER" id="PTHR47178">
    <property type="entry name" value="MONOOXYGENASE, FAD-BINDING"/>
    <property type="match status" value="1"/>
</dbReference>
<keyword evidence="2" id="KW-0285">Flavoprotein</keyword>
<evidence type="ECO:0000256" key="3">
    <source>
        <dbReference type="ARBA" id="ARBA00022827"/>
    </source>
</evidence>
<dbReference type="Pfam" id="PF13450">
    <property type="entry name" value="NAD_binding_8"/>
    <property type="match status" value="1"/>
</dbReference>
<protein>
    <submittedName>
        <fullName evidence="7">FAD NAD(P)-binding domain-containing protein</fullName>
    </submittedName>
</protein>
<dbReference type="OrthoDB" id="47494at2759"/>
<sequence>MPSRDPVLIIGAGLGGLVLAQALRKANIPFRIFERDTDPQARTQGWAISLHSWLISDLISATHLDKKTLDSLCVTRALDLDSQGAIYSIANRELKTLYRFGAGTDNPFVRVSRAKFREQLLDSIVIEWGKTFKSYNEDETGVTATFEDGTEIRGSILVGADGTSSRVRRQLAAGIPAAEPARLPIGIVIGQLVATQGQYERWMKLGNSFFVGFADTRRLFIGVKDVADDLQSAQYYWMFGWQDHDATENDFWTTSASREEMHAYVMSHLDNLNEDYIEPIRQTPVEGILLPPIVMKDMVPPVLPRGKVTLIGDAVHPMVPFRGEGGNMAMKDAITLAESLVKAGETADLTDAFKGYEEEMTERCTKSVLNSRASTFPQDLLKQRHL</sequence>
<dbReference type="EMBL" id="JAAGWQ010000103">
    <property type="protein sequence ID" value="KAF5667140.1"/>
    <property type="molecule type" value="Genomic_DNA"/>
</dbReference>
<reference evidence="7 8" key="1">
    <citation type="submission" date="2020-05" db="EMBL/GenBank/DDBJ databases">
        <title>Identification and distribution of gene clusters putatively required for synthesis of sphingolipid metabolism inhibitors in phylogenetically diverse species of the filamentous fungus Fusarium.</title>
        <authorList>
            <person name="Kim H.-S."/>
            <person name="Busman M."/>
            <person name="Brown D.W."/>
            <person name="Divon H."/>
            <person name="Uhlig S."/>
            <person name="Proctor R.H."/>
        </authorList>
    </citation>
    <scope>NUCLEOTIDE SEQUENCE [LARGE SCALE GENOMIC DNA]</scope>
    <source>
        <strain evidence="7 8">NRRL 20693</strain>
    </source>
</reference>
<proteinExistence type="predicted"/>
<evidence type="ECO:0000259" key="6">
    <source>
        <dbReference type="Pfam" id="PF01494"/>
    </source>
</evidence>
<keyword evidence="4" id="KW-0560">Oxidoreductase</keyword>
<evidence type="ECO:0000313" key="8">
    <source>
        <dbReference type="Proteomes" id="UP000567885"/>
    </source>
</evidence>
<name>A0A8H5TDB0_FUSHE</name>